<dbReference type="AlphaFoldDB" id="W1PDJ5"/>
<sequence length="104" mass="11602">MTLNESLTSFSPKSNPLIMLQSMVAKNQDEFTCLVTVDIRANKLDRAAIDLDESLASFEVGHHNCYFLSSKAVDGFHSLSLQLLFLSSKSLDRFSRLSFFGLHG</sequence>
<name>W1PDJ5_AMBTC</name>
<reference evidence="2" key="1">
    <citation type="journal article" date="2013" name="Science">
        <title>The Amborella genome and the evolution of flowering plants.</title>
        <authorList>
            <consortium name="Amborella Genome Project"/>
        </authorList>
    </citation>
    <scope>NUCLEOTIDE SEQUENCE [LARGE SCALE GENOMIC DNA]</scope>
</reference>
<accession>W1PDJ5</accession>
<proteinExistence type="predicted"/>
<protein>
    <submittedName>
        <fullName evidence="1">Uncharacterized protein</fullName>
    </submittedName>
</protein>
<dbReference type="HOGENOM" id="CLU_2253773_0_0_1"/>
<dbReference type="Gramene" id="ERN06033">
    <property type="protein sequence ID" value="ERN06033"/>
    <property type="gene ID" value="AMTR_s00142p00045620"/>
</dbReference>
<gene>
    <name evidence="1" type="ORF">AMTR_s00142p00045620</name>
</gene>
<organism evidence="1 2">
    <name type="scientific">Amborella trichopoda</name>
    <dbReference type="NCBI Taxonomy" id="13333"/>
    <lineage>
        <taxon>Eukaryota</taxon>
        <taxon>Viridiplantae</taxon>
        <taxon>Streptophyta</taxon>
        <taxon>Embryophyta</taxon>
        <taxon>Tracheophyta</taxon>
        <taxon>Spermatophyta</taxon>
        <taxon>Magnoliopsida</taxon>
        <taxon>Amborellales</taxon>
        <taxon>Amborellaceae</taxon>
        <taxon>Amborella</taxon>
    </lineage>
</organism>
<keyword evidence="2" id="KW-1185">Reference proteome</keyword>
<evidence type="ECO:0000313" key="2">
    <source>
        <dbReference type="Proteomes" id="UP000017836"/>
    </source>
</evidence>
<dbReference type="EMBL" id="KI393933">
    <property type="protein sequence ID" value="ERN06033.1"/>
    <property type="molecule type" value="Genomic_DNA"/>
</dbReference>
<dbReference type="Proteomes" id="UP000017836">
    <property type="component" value="Unassembled WGS sequence"/>
</dbReference>
<evidence type="ECO:0000313" key="1">
    <source>
        <dbReference type="EMBL" id="ERN06033.1"/>
    </source>
</evidence>